<dbReference type="EMBL" id="BKCJ010001060">
    <property type="protein sequence ID" value="GEU38517.1"/>
    <property type="molecule type" value="Genomic_DNA"/>
</dbReference>
<feature type="domain" description="Reverse transcriptase Ty1/copia-type" evidence="1">
    <location>
        <begin position="137"/>
        <end position="181"/>
    </location>
</feature>
<organism evidence="2">
    <name type="scientific">Tanacetum cinerariifolium</name>
    <name type="common">Dalmatian daisy</name>
    <name type="synonym">Chrysanthemum cinerariifolium</name>
    <dbReference type="NCBI Taxonomy" id="118510"/>
    <lineage>
        <taxon>Eukaryota</taxon>
        <taxon>Viridiplantae</taxon>
        <taxon>Streptophyta</taxon>
        <taxon>Embryophyta</taxon>
        <taxon>Tracheophyta</taxon>
        <taxon>Spermatophyta</taxon>
        <taxon>Magnoliopsida</taxon>
        <taxon>eudicotyledons</taxon>
        <taxon>Gunneridae</taxon>
        <taxon>Pentapetalae</taxon>
        <taxon>asterids</taxon>
        <taxon>campanulids</taxon>
        <taxon>Asterales</taxon>
        <taxon>Asteraceae</taxon>
        <taxon>Asteroideae</taxon>
        <taxon>Anthemideae</taxon>
        <taxon>Anthemidinae</taxon>
        <taxon>Tanacetum</taxon>
    </lineage>
</organism>
<reference evidence="2" key="1">
    <citation type="journal article" date="2019" name="Sci. Rep.">
        <title>Draft genome of Tanacetum cinerariifolium, the natural source of mosquito coil.</title>
        <authorList>
            <person name="Yamashiro T."/>
            <person name="Shiraishi A."/>
            <person name="Satake H."/>
            <person name="Nakayama K."/>
        </authorList>
    </citation>
    <scope>NUCLEOTIDE SEQUENCE</scope>
</reference>
<dbReference type="AlphaFoldDB" id="A0A6L2JPK4"/>
<evidence type="ECO:0000259" key="1">
    <source>
        <dbReference type="Pfam" id="PF07727"/>
    </source>
</evidence>
<gene>
    <name evidence="2" type="ORF">Tci_010495</name>
</gene>
<dbReference type="InterPro" id="IPR013103">
    <property type="entry name" value="RVT_2"/>
</dbReference>
<accession>A0A6L2JPK4</accession>
<dbReference type="Pfam" id="PF07727">
    <property type="entry name" value="RVT_2"/>
    <property type="match status" value="1"/>
</dbReference>
<dbReference type="CDD" id="cd09272">
    <property type="entry name" value="RNase_HI_RT_Ty1"/>
    <property type="match status" value="1"/>
</dbReference>
<dbReference type="InterPro" id="IPR043502">
    <property type="entry name" value="DNA/RNA_pol_sf"/>
</dbReference>
<protein>
    <submittedName>
        <fullName evidence="2">Zinc finger, CCHC-type</fullName>
    </submittedName>
</protein>
<proteinExistence type="predicted"/>
<dbReference type="PANTHER" id="PTHR11439">
    <property type="entry name" value="GAG-POL-RELATED RETROTRANSPOSON"/>
    <property type="match status" value="1"/>
</dbReference>
<dbReference type="PANTHER" id="PTHR11439:SF521">
    <property type="entry name" value="RNA-DIRECTED DNA POLYMERASE"/>
    <property type="match status" value="1"/>
</dbReference>
<comment type="caution">
    <text evidence="2">The sequence shown here is derived from an EMBL/GenBank/DDBJ whole genome shotgun (WGS) entry which is preliminary data.</text>
</comment>
<name>A0A6L2JPK4_TANCI</name>
<evidence type="ECO:0000313" key="2">
    <source>
        <dbReference type="EMBL" id="GEU38517.1"/>
    </source>
</evidence>
<dbReference type="SUPFAM" id="SSF56672">
    <property type="entry name" value="DNA/RNA polymerases"/>
    <property type="match status" value="1"/>
</dbReference>
<sequence length="757" mass="85537">MVNFTLSYSGLSQVFSGEAMLTACYLLNRVPNKRNKITPNEFWTKKKPNLNYLRVWGCRAVVRLLDPKLKTLGIKDEVFDQHSYCFNVEDDPKTFDEAMKSHDVALWKEAINDEIDSIMGNNTWVLADLPPVRDRLLDTYAPVVRISTIRLLIAMTSIHNLVKHQMDVKTSFLNGDLDEEVPKQWHQKFDEVVLSNGYLLNQAHKCVDMTKDFLSLKFSMKDMGDANVIPGIRIKHESNGIAISQSRYIEKVVSQLEYSRVIGCLMYVMTCTRLGIAFAVGKLRRYTSNPGTQHWQTIQRVLKYLKKTMDYKLTYTGYPFVLEGYTDANWISNSEDNSSTSGWVFLLGGGAIYWASKKQTCITGSKIESEFVALAAAGKEVEWLENLLCEIPLWSKPITPISIRCDSAATLAKAYSQMYNRKSRHLDIKHSMIRELIMNRVISIKFVRMCLEPAEKEDEVVNFLMVNFFEKYNCGNQIILGNGFGGISDLALKAIDAFRVEIIKPVPCRATQDFDILMELDHPVVFKVSNSRGDMKRFGSLVGCAQIFVLTFQITSSIVASLSLKSSCVLFLDLLTSRRPGKEAFELGRRVRKVLLEVPLMAPMFEQIYVECLDLVNMLELSESSSALVHSEAAPSCHSWKFLHPRPTTGVRINKRVVLVSYILSTMSPYCLSNADAINSRSESSFGSSFSGALFYLRMRLHCRSGPPRLLLLVLGEIVGGIVVGKNWVGLVVVEKFGYIAFVVEVAIVEMQLVDRN</sequence>